<evidence type="ECO:0000313" key="2">
    <source>
        <dbReference type="Proteomes" id="UP001642484"/>
    </source>
</evidence>
<dbReference type="EMBL" id="CAXAMN010021995">
    <property type="protein sequence ID" value="CAK9065256.1"/>
    <property type="molecule type" value="Genomic_DNA"/>
</dbReference>
<gene>
    <name evidence="1" type="ORF">CCMP2556_LOCUS32087</name>
</gene>
<keyword evidence="2" id="KW-1185">Reference proteome</keyword>
<sequence length="170" mass="19145">MSSKCKQPGIDPVDFFLEVVAKVRKNPDAYSAPTDVGTRFVLTPSMLYNFLNLPLSNGTMPAWAKVLQIMNALGDPNDLARQKAILDVFKYNCKDQWEKHGYCAEDMMYSTNTDLDGGVTENAVRAMDYAGCYTPTDATLFFRELKPKFHGVELYFANIKAGFWFADLAR</sequence>
<evidence type="ECO:0000313" key="1">
    <source>
        <dbReference type="EMBL" id="CAK9065256.1"/>
    </source>
</evidence>
<organism evidence="1 2">
    <name type="scientific">Durusdinium trenchii</name>
    <dbReference type="NCBI Taxonomy" id="1381693"/>
    <lineage>
        <taxon>Eukaryota</taxon>
        <taxon>Sar</taxon>
        <taxon>Alveolata</taxon>
        <taxon>Dinophyceae</taxon>
        <taxon>Suessiales</taxon>
        <taxon>Symbiodiniaceae</taxon>
        <taxon>Durusdinium</taxon>
    </lineage>
</organism>
<proteinExistence type="predicted"/>
<comment type="caution">
    <text evidence="1">The sequence shown here is derived from an EMBL/GenBank/DDBJ whole genome shotgun (WGS) entry which is preliminary data.</text>
</comment>
<accession>A0ABP0NP42</accession>
<name>A0ABP0NP42_9DINO</name>
<dbReference type="Proteomes" id="UP001642484">
    <property type="component" value="Unassembled WGS sequence"/>
</dbReference>
<reference evidence="1 2" key="1">
    <citation type="submission" date="2024-02" db="EMBL/GenBank/DDBJ databases">
        <authorList>
            <person name="Chen Y."/>
            <person name="Shah S."/>
            <person name="Dougan E. K."/>
            <person name="Thang M."/>
            <person name="Chan C."/>
        </authorList>
    </citation>
    <scope>NUCLEOTIDE SEQUENCE [LARGE SCALE GENOMIC DNA]</scope>
</reference>
<protein>
    <submittedName>
        <fullName evidence="1">Uncharacterized protein</fullName>
    </submittedName>
</protein>